<evidence type="ECO:0000256" key="2">
    <source>
        <dbReference type="ARBA" id="ARBA00022527"/>
    </source>
</evidence>
<gene>
    <name evidence="12" type="ORF">QBC41DRAFT_311103</name>
</gene>
<comment type="catalytic activity">
    <reaction evidence="7">
        <text>L-threonyl-[protein] + ATP = O-phospho-L-threonyl-[protein] + ADP + H(+)</text>
        <dbReference type="Rhea" id="RHEA:46608"/>
        <dbReference type="Rhea" id="RHEA-COMP:11060"/>
        <dbReference type="Rhea" id="RHEA-COMP:11605"/>
        <dbReference type="ChEBI" id="CHEBI:15378"/>
        <dbReference type="ChEBI" id="CHEBI:30013"/>
        <dbReference type="ChEBI" id="CHEBI:30616"/>
        <dbReference type="ChEBI" id="CHEBI:61977"/>
        <dbReference type="ChEBI" id="CHEBI:456216"/>
        <dbReference type="EC" id="2.7.11.1"/>
    </reaction>
</comment>
<protein>
    <recommendedName>
        <fullName evidence="1">non-specific serine/threonine protein kinase</fullName>
        <ecNumber evidence="1">2.7.11.1</ecNumber>
    </recommendedName>
</protein>
<dbReference type="Proteomes" id="UP001174997">
    <property type="component" value="Unassembled WGS sequence"/>
</dbReference>
<proteinExistence type="predicted"/>
<feature type="compositionally biased region" description="Polar residues" evidence="9">
    <location>
        <begin position="515"/>
        <end position="530"/>
    </location>
</feature>
<feature type="domain" description="VWFA" evidence="11">
    <location>
        <begin position="780"/>
        <end position="983"/>
    </location>
</feature>
<dbReference type="GO" id="GO:0005634">
    <property type="term" value="C:nucleus"/>
    <property type="evidence" value="ECO:0007669"/>
    <property type="project" value="TreeGrafter"/>
</dbReference>
<keyword evidence="2" id="KW-0723">Serine/threonine-protein kinase</keyword>
<feature type="compositionally biased region" description="Polar residues" evidence="9">
    <location>
        <begin position="613"/>
        <end position="622"/>
    </location>
</feature>
<dbReference type="PROSITE" id="PS50234">
    <property type="entry name" value="VWFA"/>
    <property type="match status" value="1"/>
</dbReference>
<name>A0AA39ZLZ5_9PEZI</name>
<dbReference type="InterPro" id="IPR000719">
    <property type="entry name" value="Prot_kinase_dom"/>
</dbReference>
<evidence type="ECO:0000259" key="10">
    <source>
        <dbReference type="PROSITE" id="PS50011"/>
    </source>
</evidence>
<accession>A0AA39ZLZ5</accession>
<evidence type="ECO:0000313" key="12">
    <source>
        <dbReference type="EMBL" id="KAK0673583.1"/>
    </source>
</evidence>
<keyword evidence="4" id="KW-0547">Nucleotide-binding</keyword>
<keyword evidence="13" id="KW-1185">Reference proteome</keyword>
<dbReference type="InterPro" id="IPR011009">
    <property type="entry name" value="Kinase-like_dom_sf"/>
</dbReference>
<dbReference type="Gene3D" id="1.10.510.10">
    <property type="entry name" value="Transferase(Phosphotransferase) domain 1"/>
    <property type="match status" value="1"/>
</dbReference>
<dbReference type="GO" id="GO:0005524">
    <property type="term" value="F:ATP binding"/>
    <property type="evidence" value="ECO:0007669"/>
    <property type="project" value="UniProtKB-KW"/>
</dbReference>
<feature type="domain" description="Protein kinase" evidence="10">
    <location>
        <begin position="164"/>
        <end position="490"/>
    </location>
</feature>
<feature type="region of interest" description="Disordered" evidence="9">
    <location>
        <begin position="496"/>
        <end position="699"/>
    </location>
</feature>
<evidence type="ECO:0000256" key="6">
    <source>
        <dbReference type="ARBA" id="ARBA00022840"/>
    </source>
</evidence>
<keyword evidence="5" id="KW-0418">Kinase</keyword>
<comment type="catalytic activity">
    <reaction evidence="8">
        <text>L-seryl-[protein] + ATP = O-phospho-L-seryl-[protein] + ADP + H(+)</text>
        <dbReference type="Rhea" id="RHEA:17989"/>
        <dbReference type="Rhea" id="RHEA-COMP:9863"/>
        <dbReference type="Rhea" id="RHEA-COMP:11604"/>
        <dbReference type="ChEBI" id="CHEBI:15378"/>
        <dbReference type="ChEBI" id="CHEBI:29999"/>
        <dbReference type="ChEBI" id="CHEBI:30616"/>
        <dbReference type="ChEBI" id="CHEBI:83421"/>
        <dbReference type="ChEBI" id="CHEBI:456216"/>
        <dbReference type="EC" id="2.7.11.1"/>
    </reaction>
</comment>
<dbReference type="PANTHER" id="PTHR43671">
    <property type="entry name" value="SERINE/THREONINE-PROTEIN KINASE NEK"/>
    <property type="match status" value="1"/>
</dbReference>
<feature type="compositionally biased region" description="Low complexity" evidence="9">
    <location>
        <begin position="595"/>
        <end position="606"/>
    </location>
</feature>
<dbReference type="GO" id="GO:0004674">
    <property type="term" value="F:protein serine/threonine kinase activity"/>
    <property type="evidence" value="ECO:0007669"/>
    <property type="project" value="UniProtKB-KW"/>
</dbReference>
<dbReference type="CDD" id="cd00180">
    <property type="entry name" value="PKc"/>
    <property type="match status" value="1"/>
</dbReference>
<organism evidence="12 13">
    <name type="scientific">Cercophora samala</name>
    <dbReference type="NCBI Taxonomy" id="330535"/>
    <lineage>
        <taxon>Eukaryota</taxon>
        <taxon>Fungi</taxon>
        <taxon>Dikarya</taxon>
        <taxon>Ascomycota</taxon>
        <taxon>Pezizomycotina</taxon>
        <taxon>Sordariomycetes</taxon>
        <taxon>Sordariomycetidae</taxon>
        <taxon>Sordariales</taxon>
        <taxon>Lasiosphaeriaceae</taxon>
        <taxon>Cercophora</taxon>
    </lineage>
</organism>
<evidence type="ECO:0000259" key="11">
    <source>
        <dbReference type="PROSITE" id="PS50234"/>
    </source>
</evidence>
<evidence type="ECO:0000256" key="7">
    <source>
        <dbReference type="ARBA" id="ARBA00047899"/>
    </source>
</evidence>
<evidence type="ECO:0000256" key="4">
    <source>
        <dbReference type="ARBA" id="ARBA00022741"/>
    </source>
</evidence>
<evidence type="ECO:0000256" key="5">
    <source>
        <dbReference type="ARBA" id="ARBA00022777"/>
    </source>
</evidence>
<dbReference type="SUPFAM" id="SSF56112">
    <property type="entry name" value="Protein kinase-like (PK-like)"/>
    <property type="match status" value="1"/>
</dbReference>
<feature type="compositionally biased region" description="Basic and acidic residues" evidence="9">
    <location>
        <begin position="1044"/>
        <end position="1068"/>
    </location>
</feature>
<dbReference type="InterPro" id="IPR002035">
    <property type="entry name" value="VWF_A"/>
</dbReference>
<dbReference type="PROSITE" id="PS50011">
    <property type="entry name" value="PROTEIN_KINASE_DOM"/>
    <property type="match status" value="1"/>
</dbReference>
<evidence type="ECO:0000313" key="13">
    <source>
        <dbReference type="Proteomes" id="UP001174997"/>
    </source>
</evidence>
<dbReference type="InterPro" id="IPR050660">
    <property type="entry name" value="NEK_Ser/Thr_kinase"/>
</dbReference>
<dbReference type="Pfam" id="PF00069">
    <property type="entry name" value="Pkinase"/>
    <property type="match status" value="1"/>
</dbReference>
<feature type="region of interest" description="Disordered" evidence="9">
    <location>
        <begin position="716"/>
        <end position="735"/>
    </location>
</feature>
<dbReference type="SMART" id="SM00220">
    <property type="entry name" value="S_TKc"/>
    <property type="match status" value="1"/>
</dbReference>
<dbReference type="AlphaFoldDB" id="A0AA39ZLZ5"/>
<keyword evidence="6" id="KW-0067">ATP-binding</keyword>
<evidence type="ECO:0000256" key="1">
    <source>
        <dbReference type="ARBA" id="ARBA00012513"/>
    </source>
</evidence>
<feature type="compositionally biased region" description="Polar residues" evidence="9">
    <location>
        <begin position="537"/>
        <end position="548"/>
    </location>
</feature>
<evidence type="ECO:0000256" key="3">
    <source>
        <dbReference type="ARBA" id="ARBA00022679"/>
    </source>
</evidence>
<dbReference type="EMBL" id="JAULSY010000005">
    <property type="protein sequence ID" value="KAK0673583.1"/>
    <property type="molecule type" value="Genomic_DNA"/>
</dbReference>
<feature type="compositionally biased region" description="Low complexity" evidence="9">
    <location>
        <begin position="627"/>
        <end position="646"/>
    </location>
</feature>
<dbReference type="PANTHER" id="PTHR43671:SF98">
    <property type="entry name" value="SERINE_THREONINE-PROTEIN KINASE NEK11"/>
    <property type="match status" value="1"/>
</dbReference>
<dbReference type="EC" id="2.7.11.1" evidence="1"/>
<feature type="compositionally biased region" description="Polar residues" evidence="9">
    <location>
        <begin position="716"/>
        <end position="733"/>
    </location>
</feature>
<reference evidence="12" key="1">
    <citation type="submission" date="2023-06" db="EMBL/GenBank/DDBJ databases">
        <title>Genome-scale phylogeny and comparative genomics of the fungal order Sordariales.</title>
        <authorList>
            <consortium name="Lawrence Berkeley National Laboratory"/>
            <person name="Hensen N."/>
            <person name="Bonometti L."/>
            <person name="Westerberg I."/>
            <person name="Brannstrom I.O."/>
            <person name="Guillou S."/>
            <person name="Cros-Aarteil S."/>
            <person name="Calhoun S."/>
            <person name="Haridas S."/>
            <person name="Kuo A."/>
            <person name="Mondo S."/>
            <person name="Pangilinan J."/>
            <person name="Riley R."/>
            <person name="Labutti K."/>
            <person name="Andreopoulos B."/>
            <person name="Lipzen A."/>
            <person name="Chen C."/>
            <person name="Yanf M."/>
            <person name="Daum C."/>
            <person name="Ng V."/>
            <person name="Clum A."/>
            <person name="Steindorff A."/>
            <person name="Ohm R."/>
            <person name="Martin F."/>
            <person name="Silar P."/>
            <person name="Natvig D."/>
            <person name="Lalanne C."/>
            <person name="Gautier V."/>
            <person name="Ament-Velasquez S.L."/>
            <person name="Kruys A."/>
            <person name="Hutchinson M.I."/>
            <person name="Powell A.J."/>
            <person name="Barry K."/>
            <person name="Miller A.N."/>
            <person name="Grigoriev I.V."/>
            <person name="Debuchy R."/>
            <person name="Gladieux P."/>
            <person name="Thoren M.H."/>
            <person name="Johannesson H."/>
        </authorList>
    </citation>
    <scope>NUCLEOTIDE SEQUENCE</scope>
    <source>
        <strain evidence="12">CBS 307.81</strain>
    </source>
</reference>
<sequence length="1106" mass="125022">MSHIMVPFKAFADEVQTVVSEGTDGSGKKQYYVPYSALKKYWETDKISQVLHAFPGSSQNVVIDTFEMKYLRIFSILVYCTTQSAFRMNCIKYFIDNNCDDHNLPLDARNPAFWKIFPNSEEGREAWRAFNDHQFLFSPFPLGQEFPHDRTIAEGRLLPWKPGDILSEDSGKITFVQLYTINNDCELYKEAKRIAVKRTRLRHRDGRPNHDAEETFTNELNVYGALCNRPERAKFQDHFLKYYGSFRQGSWGYLLLEYADEGSLEQFYTKNNTPHDSSEMHDLWVAMFSLLDGLSILHYLDKNITNSHMRGTHQDLKPTNIFVFKVHTGELGYKYRFKIGDFGLSSIRLHNLAIHPDNKGGKMYGAPESIIPNPDHEDLDFGVTSKADIWSMGCIYFDMLVWVTCGQRGRDEFFAMREREGGSEAAFHSCTEGYRTGNLKALDDMLKLLLSRRRIFDNLTHSIAERIQHSMLCLVPDDRLDARYLVKEFVKVLEKAKSGTETTGSADTPVGHVQASPSCSRGTDENQSTARPHPNSRHTATPRIQSPSDALGIIETSDSSFQDTTRIRQSRTDGTRGQAPHLRFQTTRPGKERATIQTTLSTTQTDISHETDNAPSAHQPSPHNRARPSANTRRASAASAPGGTAAWSPRQSKQLEARPFSADPAGSASSTLNSLAPGPDQRHDPTSGESEFGTGLHVGLSDSLLSPTANKVAVSRANSARSTAGGYSTQSTAGGEFPNWTEPRVRDILEYKILKKRNKLPKGFVLQGLDDALRYQNGREQVFVLDDSATMYQYKPDVKTTVEALSYMVKGCDNNGVELFKISQPEAPIQDASNATTKIVTHLQDLGRPSSQNGHIERSFSLILDKVNLMRAGRWDNIRSRASRSQIDAKQPKVSLWVLTDGMWDDDDEYGCPAIANPIRNLMRKMKENHRDRTDIMIQFIQFGNDPEGTRRLRYLDNKLTKEPEMQAMKDYDIVDRKSWNSIIWDILIGSLNRKIDGGDSEEEEEGLHDGREARIASQLGGGSPFERMVQRNEDHMYIMMPSEQERSRPSRTPTDRTLTERTPTERTLRKRTPVERTYLGKAPEERQGGIFPHPRGPSGGTRGYH</sequence>
<feature type="region of interest" description="Disordered" evidence="9">
    <location>
        <begin position="1041"/>
        <end position="1106"/>
    </location>
</feature>
<comment type="caution">
    <text evidence="12">The sequence shown here is derived from an EMBL/GenBank/DDBJ whole genome shotgun (WGS) entry which is preliminary data.</text>
</comment>
<evidence type="ECO:0000256" key="9">
    <source>
        <dbReference type="SAM" id="MobiDB-lite"/>
    </source>
</evidence>
<evidence type="ECO:0000256" key="8">
    <source>
        <dbReference type="ARBA" id="ARBA00048679"/>
    </source>
</evidence>
<keyword evidence="3" id="KW-0808">Transferase</keyword>